<evidence type="ECO:0000313" key="12">
    <source>
        <dbReference type="RefSeq" id="XP_049304477.1"/>
    </source>
</evidence>
<dbReference type="RefSeq" id="XP_049304477.1">
    <property type="nucleotide sequence ID" value="XM_049448520.1"/>
</dbReference>
<evidence type="ECO:0000313" key="13">
    <source>
        <dbReference type="RefSeq" id="XP_049304478.1"/>
    </source>
</evidence>
<dbReference type="SUPFAM" id="SSF50353">
    <property type="entry name" value="Cytokine"/>
    <property type="match status" value="1"/>
</dbReference>
<dbReference type="RefSeq" id="XP_011211275.2">
    <property type="nucleotide sequence ID" value="XM_011212973.4"/>
</dbReference>
<feature type="region of interest" description="Disordered" evidence="3">
    <location>
        <begin position="1036"/>
        <end position="1099"/>
    </location>
</feature>
<dbReference type="Gene3D" id="2.80.10.50">
    <property type="match status" value="1"/>
</dbReference>
<feature type="compositionally biased region" description="Polar residues" evidence="3">
    <location>
        <begin position="224"/>
        <end position="238"/>
    </location>
</feature>
<feature type="compositionally biased region" description="Acidic residues" evidence="3">
    <location>
        <begin position="1049"/>
        <end position="1060"/>
    </location>
</feature>
<feature type="compositionally biased region" description="Polar residues" evidence="3">
    <location>
        <begin position="734"/>
        <end position="757"/>
    </location>
</feature>
<dbReference type="Proteomes" id="UP001652620">
    <property type="component" value="Chromosome 2"/>
</dbReference>
<feature type="compositionally biased region" description="Low complexity" evidence="3">
    <location>
        <begin position="758"/>
        <end position="768"/>
    </location>
</feature>
<dbReference type="RefSeq" id="XP_019847797.2">
    <property type="nucleotide sequence ID" value="XM_019992238.3"/>
</dbReference>
<proteinExistence type="inferred from homology"/>
<evidence type="ECO:0000313" key="5">
    <source>
        <dbReference type="RefSeq" id="XP_011211275.2"/>
    </source>
</evidence>
<feature type="compositionally biased region" description="Polar residues" evidence="3">
    <location>
        <begin position="976"/>
        <end position="990"/>
    </location>
</feature>
<keyword evidence="4" id="KW-1185">Reference proteome</keyword>
<feature type="compositionally biased region" description="Low complexity" evidence="3">
    <location>
        <begin position="414"/>
        <end position="430"/>
    </location>
</feature>
<feature type="compositionally biased region" description="Low complexity" evidence="3">
    <location>
        <begin position="940"/>
        <end position="975"/>
    </location>
</feature>
<dbReference type="Pfam" id="PF00167">
    <property type="entry name" value="FGF"/>
    <property type="match status" value="1"/>
</dbReference>
<feature type="compositionally biased region" description="Basic residues" evidence="3">
    <location>
        <begin position="920"/>
        <end position="939"/>
    </location>
</feature>
<dbReference type="PRINTS" id="PR00263">
    <property type="entry name" value="HBGFFGF"/>
</dbReference>
<dbReference type="OrthoDB" id="5987799at2759"/>
<evidence type="ECO:0000313" key="11">
    <source>
        <dbReference type="RefSeq" id="XP_029408474.2"/>
    </source>
</evidence>
<dbReference type="RefSeq" id="XP_029408473.2">
    <property type="nucleotide sequence ID" value="XM_029552613.2"/>
</dbReference>
<dbReference type="PANTHER" id="PTHR11486">
    <property type="entry name" value="FIBROBLAST GROWTH FACTOR"/>
    <property type="match status" value="1"/>
</dbReference>
<reference evidence="4 5" key="1">
    <citation type="submission" date="2025-05" db="UniProtKB">
        <authorList>
            <consortium name="RefSeq"/>
        </authorList>
    </citation>
    <scope>NUCLEOTIDE SEQUENCE [LARGE SCALE GENOMIC DNA]</scope>
    <source>
        <tissue evidence="5 6">Adult</tissue>
    </source>
</reference>
<dbReference type="RefSeq" id="XP_029408472.2">
    <property type="nucleotide sequence ID" value="XM_029552612.2"/>
</dbReference>
<sequence>MRRNLRVYWRALALLGALLSIIIDWPGMMVCALPVTLLQPTTTTTTARTSAATLQQQHALTMDKLLAANATYGASAALQNATNTYRSADNAVLADGVPVKGNFTLNINLNTNRNSSHSSRYSESEPEQEQTKQEAEHATAELSKSRQAKNATTIMGANANSKRAGGSESIRQAGADQARVQYASPTSSDDQLHNAQRIKMLNLISNKRKRKKLSNSAQAHELDGSSSSSRANTDQPAETTVTGDDHHTTTTTTATTPLSFSANSISNKYLITINRNSNENQQMATAPKRTLNKLETTTTTTTTTATPSNANNNIANRYVNYIEEQVQATIDDAPDDEAASLFSNMLTSTSANDYEDQYESASRSSIAYSYTTASPDNDDALLSAAAAVAAPQSPSFTFASAHHTAILLSRTERSVSQPAPAAAQAEVSASKRAVRHHGSANNGGIVRRSSDGSPKSRRLNNFRNLNGSRHAPNNLDRNERSTISNLSGLSRKIQIYIKNRFIQLLPDGTVNGTQDEQSDYTILQRSTVDVGRIKIQGVATCLYLCMDACGAVYGSHEFTDDCVFNENMEQHNYNTYSSTYNSNARRIYYLALNRHGEPRKLQIPPTRSLGKLATYTNAITETVEDVRVEQLIAKNFGENRIKHGIRQLCDTGKPLVDLIDSKHFKALPKCNPNSSNNNSGSNSNSSSSSKKSSSSSSSSRSSLIGSDSNSPSGSSSISGQTMNNVPAANERGESQSSAVTNSHSNHNSRGGQRGANTSNSSSSSISNSPMASYDSHTSGNSSQSAPSHQNHNGGGGKKKKKRRKCRPHENEEEHNCQMTPLALRKLNNKKCRELQQQRRQLKAKGEEVPLLPLPAECKKKKNGGGGGGGVKKNRQNQNQNANNRNSVGGEGANNRRGKKLNANGRQAGGGAMGNRNGGANRKKGRNGGVHAQKKLKKQSPAKSASTTSTTQATSSSTLTTAATTTTTRQHTDSTTIATALSMTPTTTELSSAEVEESLDPRAEATSVRGEREREQRNVRYTNSMEDDALQASAAAAAIADNGNSREDSTEAEASEEEEHVEDVVGQLSSASDEDDADDDADDMYDESEESAAAMPPASSAAATLATSGGKAALTRAQLLGDADDFLYYDQLDFLPIGLWKLFALYWLTHWALRRRT</sequence>
<dbReference type="SMART" id="SM00442">
    <property type="entry name" value="FGF"/>
    <property type="match status" value="1"/>
</dbReference>
<evidence type="ECO:0000256" key="2">
    <source>
        <dbReference type="RuleBase" id="RU049442"/>
    </source>
</evidence>
<dbReference type="PRINTS" id="PR00262">
    <property type="entry name" value="IL1HBGF"/>
</dbReference>
<feature type="region of interest" description="Disordered" evidence="3">
    <location>
        <begin position="209"/>
        <end position="258"/>
    </location>
</feature>
<feature type="region of interest" description="Disordered" evidence="3">
    <location>
        <begin position="108"/>
        <end position="194"/>
    </location>
</feature>
<dbReference type="RefSeq" id="XP_029408470.2">
    <property type="nucleotide sequence ID" value="XM_029552610.2"/>
</dbReference>
<feature type="compositionally biased region" description="Low complexity" evidence="3">
    <location>
        <begin position="296"/>
        <end position="311"/>
    </location>
</feature>
<dbReference type="InterPro" id="IPR008996">
    <property type="entry name" value="IL1/FGF"/>
</dbReference>
<feature type="compositionally biased region" description="Basic residues" evidence="3">
    <location>
        <begin position="796"/>
        <end position="806"/>
    </location>
</feature>
<dbReference type="RefSeq" id="XP_019847794.2">
    <property type="nucleotide sequence ID" value="XM_019992235.3"/>
</dbReference>
<evidence type="ECO:0000313" key="8">
    <source>
        <dbReference type="RefSeq" id="XP_029408470.2"/>
    </source>
</evidence>
<dbReference type="RefSeq" id="XP_049304478.1">
    <property type="nucleotide sequence ID" value="XM_049448521.1"/>
</dbReference>
<protein>
    <recommendedName>
        <fullName evidence="2">Fibroblast growth factor</fullName>
        <shortName evidence="2">FGF</shortName>
    </recommendedName>
</protein>
<feature type="compositionally biased region" description="Basic and acidic residues" evidence="3">
    <location>
        <begin position="129"/>
        <end position="139"/>
    </location>
</feature>
<feature type="region of interest" description="Disordered" evidence="3">
    <location>
        <begin position="852"/>
        <end position="1023"/>
    </location>
</feature>
<evidence type="ECO:0000313" key="10">
    <source>
        <dbReference type="RefSeq" id="XP_029408473.2"/>
    </source>
</evidence>
<evidence type="ECO:0000313" key="9">
    <source>
        <dbReference type="RefSeq" id="XP_029408472.2"/>
    </source>
</evidence>
<feature type="region of interest" description="Disordered" evidence="3">
    <location>
        <begin position="414"/>
        <end position="480"/>
    </location>
</feature>
<evidence type="ECO:0000313" key="6">
    <source>
        <dbReference type="RefSeq" id="XP_019847794.2"/>
    </source>
</evidence>
<dbReference type="InterPro" id="IPR002209">
    <property type="entry name" value="Fibroblast_GF_fam"/>
</dbReference>
<evidence type="ECO:0000256" key="1">
    <source>
        <dbReference type="ARBA" id="ARBA00007936"/>
    </source>
</evidence>
<organism evidence="4 7">
    <name type="scientific">Bactrocera dorsalis</name>
    <name type="common">Oriental fruit fly</name>
    <name type="synonym">Dacus dorsalis</name>
    <dbReference type="NCBI Taxonomy" id="27457"/>
    <lineage>
        <taxon>Eukaryota</taxon>
        <taxon>Metazoa</taxon>
        <taxon>Ecdysozoa</taxon>
        <taxon>Arthropoda</taxon>
        <taxon>Hexapoda</taxon>
        <taxon>Insecta</taxon>
        <taxon>Pterygota</taxon>
        <taxon>Neoptera</taxon>
        <taxon>Endopterygota</taxon>
        <taxon>Diptera</taxon>
        <taxon>Brachycera</taxon>
        <taxon>Muscomorpha</taxon>
        <taxon>Tephritoidea</taxon>
        <taxon>Tephritidae</taxon>
        <taxon>Bactrocera</taxon>
        <taxon>Bactrocera</taxon>
    </lineage>
</organism>
<comment type="similarity">
    <text evidence="1 2">Belongs to the heparin-binding growth factors family.</text>
</comment>
<dbReference type="RefSeq" id="XP_029408474.2">
    <property type="nucleotide sequence ID" value="XM_029552614.2"/>
</dbReference>
<dbReference type="CDD" id="cd23311">
    <property type="entry name" value="beta-trefoil_FGF_Bnl-like"/>
    <property type="match status" value="1"/>
</dbReference>
<feature type="compositionally biased region" description="Low complexity" evidence="3">
    <location>
        <begin position="875"/>
        <end position="887"/>
    </location>
</feature>
<evidence type="ECO:0000256" key="3">
    <source>
        <dbReference type="SAM" id="MobiDB-lite"/>
    </source>
</evidence>
<feature type="compositionally biased region" description="Low complexity" evidence="3">
    <location>
        <begin position="673"/>
        <end position="719"/>
    </location>
</feature>
<name>A0A6J0RK50_BACDO</name>
<feature type="compositionally biased region" description="Low complexity" evidence="3">
    <location>
        <begin position="1090"/>
        <end position="1099"/>
    </location>
</feature>
<accession>A0A6J0RK50</accession>
<evidence type="ECO:0000313" key="4">
    <source>
        <dbReference type="Proteomes" id="UP001652620"/>
    </source>
</evidence>
<feature type="compositionally biased region" description="Acidic residues" evidence="3">
    <location>
        <begin position="1071"/>
        <end position="1089"/>
    </location>
</feature>
<feature type="compositionally biased region" description="Polar residues" evidence="3">
    <location>
        <begin position="774"/>
        <end position="791"/>
    </location>
</feature>
<evidence type="ECO:0000313" key="7">
    <source>
        <dbReference type="RefSeq" id="XP_019847797.2"/>
    </source>
</evidence>
<gene>
    <name evidence="5 6 7 8 9 10 11 12 13" type="primary">LOC105231589</name>
</gene>
<dbReference type="GeneID" id="105231589"/>
<feature type="compositionally biased region" description="Gly residues" evidence="3">
    <location>
        <begin position="906"/>
        <end position="916"/>
    </location>
</feature>
<feature type="compositionally biased region" description="Basic and acidic residues" evidence="3">
    <location>
        <begin position="998"/>
        <end position="1017"/>
    </location>
</feature>
<feature type="region of interest" description="Disordered" evidence="3">
    <location>
        <begin position="278"/>
        <end position="311"/>
    </location>
</feature>
<feature type="region of interest" description="Disordered" evidence="3">
    <location>
        <begin position="669"/>
        <end position="818"/>
    </location>
</feature>
<feature type="compositionally biased region" description="Polar residues" evidence="3">
    <location>
        <begin position="148"/>
        <end position="161"/>
    </location>
</feature>